<feature type="domain" description="Reverse transcriptase zinc-binding" evidence="1">
    <location>
        <begin position="17"/>
        <end position="88"/>
    </location>
</feature>
<dbReference type="Gramene" id="Psat05G0247700-T1">
    <property type="protein sequence ID" value="KAI5405725.1"/>
    <property type="gene ID" value="KIW84_052477"/>
</dbReference>
<reference evidence="2 3" key="1">
    <citation type="journal article" date="2022" name="Nat. Genet.">
        <title>Improved pea reference genome and pan-genome highlight genomic features and evolutionary characteristics.</title>
        <authorList>
            <person name="Yang T."/>
            <person name="Liu R."/>
            <person name="Luo Y."/>
            <person name="Hu S."/>
            <person name="Wang D."/>
            <person name="Wang C."/>
            <person name="Pandey M.K."/>
            <person name="Ge S."/>
            <person name="Xu Q."/>
            <person name="Li N."/>
            <person name="Li G."/>
            <person name="Huang Y."/>
            <person name="Saxena R.K."/>
            <person name="Ji Y."/>
            <person name="Li M."/>
            <person name="Yan X."/>
            <person name="He Y."/>
            <person name="Liu Y."/>
            <person name="Wang X."/>
            <person name="Xiang C."/>
            <person name="Varshney R.K."/>
            <person name="Ding H."/>
            <person name="Gao S."/>
            <person name="Zong X."/>
        </authorList>
    </citation>
    <scope>NUCLEOTIDE SEQUENCE [LARGE SCALE GENOMIC DNA]</scope>
    <source>
        <strain evidence="2 3">cv. Zhongwan 6</strain>
    </source>
</reference>
<evidence type="ECO:0000313" key="3">
    <source>
        <dbReference type="Proteomes" id="UP001058974"/>
    </source>
</evidence>
<comment type="caution">
    <text evidence="2">The sequence shown here is derived from an EMBL/GenBank/DDBJ whole genome shotgun (WGS) entry which is preliminary data.</text>
</comment>
<organism evidence="2 3">
    <name type="scientific">Pisum sativum</name>
    <name type="common">Garden pea</name>
    <name type="synonym">Lathyrus oleraceus</name>
    <dbReference type="NCBI Taxonomy" id="3888"/>
    <lineage>
        <taxon>Eukaryota</taxon>
        <taxon>Viridiplantae</taxon>
        <taxon>Streptophyta</taxon>
        <taxon>Embryophyta</taxon>
        <taxon>Tracheophyta</taxon>
        <taxon>Spermatophyta</taxon>
        <taxon>Magnoliopsida</taxon>
        <taxon>eudicotyledons</taxon>
        <taxon>Gunneridae</taxon>
        <taxon>Pentapetalae</taxon>
        <taxon>rosids</taxon>
        <taxon>fabids</taxon>
        <taxon>Fabales</taxon>
        <taxon>Fabaceae</taxon>
        <taxon>Papilionoideae</taxon>
        <taxon>50 kb inversion clade</taxon>
        <taxon>NPAAA clade</taxon>
        <taxon>Hologalegina</taxon>
        <taxon>IRL clade</taxon>
        <taxon>Fabeae</taxon>
        <taxon>Lathyrus</taxon>
    </lineage>
</organism>
<accession>A0A9D5AHH1</accession>
<sequence length="155" mass="17631">MIYEASVVVPCVDPSKAKVLARLWLPKILSNVHIFWWRLLLNKLPTRMELANRDIIEGAHNVVCPLCFLEEDDVEHVFGYCTFTNITWSNLCENVFLFKGSILKILDVLSMIKLLSWSGSLISQGKVGTSLGRIGIIIPVNVGSRRWFPFLSWVL</sequence>
<dbReference type="Proteomes" id="UP001058974">
    <property type="component" value="Chromosome 5"/>
</dbReference>
<evidence type="ECO:0000313" key="2">
    <source>
        <dbReference type="EMBL" id="KAI5405725.1"/>
    </source>
</evidence>
<dbReference type="Pfam" id="PF13966">
    <property type="entry name" value="zf-RVT"/>
    <property type="match status" value="1"/>
</dbReference>
<keyword evidence="3" id="KW-1185">Reference proteome</keyword>
<proteinExistence type="predicted"/>
<name>A0A9D5AHH1_PEA</name>
<protein>
    <recommendedName>
        <fullName evidence="1">Reverse transcriptase zinc-binding domain-containing protein</fullName>
    </recommendedName>
</protein>
<dbReference type="InterPro" id="IPR026960">
    <property type="entry name" value="RVT-Znf"/>
</dbReference>
<evidence type="ECO:0000259" key="1">
    <source>
        <dbReference type="Pfam" id="PF13966"/>
    </source>
</evidence>
<dbReference type="EMBL" id="JAMSHJ010000005">
    <property type="protein sequence ID" value="KAI5405725.1"/>
    <property type="molecule type" value="Genomic_DNA"/>
</dbReference>
<dbReference type="AlphaFoldDB" id="A0A9D5AHH1"/>
<gene>
    <name evidence="2" type="ORF">KIW84_052477</name>
</gene>